<dbReference type="GO" id="GO:0061630">
    <property type="term" value="F:ubiquitin protein ligase activity"/>
    <property type="evidence" value="ECO:0007669"/>
    <property type="project" value="TreeGrafter"/>
</dbReference>
<dbReference type="PROSITE" id="PS50089">
    <property type="entry name" value="ZF_RING_2"/>
    <property type="match status" value="1"/>
</dbReference>
<keyword evidence="1" id="KW-0863">Zinc-finger</keyword>
<feature type="transmembrane region" description="Helical" evidence="3">
    <location>
        <begin position="247"/>
        <end position="265"/>
    </location>
</feature>
<name>A0A1A8W890_PLAMA</name>
<dbReference type="Proteomes" id="UP000078597">
    <property type="component" value="Unassembled WGS sequence"/>
</dbReference>
<feature type="compositionally biased region" description="Low complexity" evidence="2">
    <location>
        <begin position="544"/>
        <end position="566"/>
    </location>
</feature>
<dbReference type="PANTHER" id="PTHR23007">
    <property type="entry name" value="CBL"/>
    <property type="match status" value="1"/>
</dbReference>
<dbReference type="GO" id="GO:0008270">
    <property type="term" value="F:zinc ion binding"/>
    <property type="evidence" value="ECO:0007669"/>
    <property type="project" value="UniProtKB-KW"/>
</dbReference>
<dbReference type="SMART" id="SM00184">
    <property type="entry name" value="RING"/>
    <property type="match status" value="1"/>
</dbReference>
<dbReference type="InterPro" id="IPR024162">
    <property type="entry name" value="Adaptor_Cbl"/>
</dbReference>
<dbReference type="EMBL" id="FLQW01001359">
    <property type="protein sequence ID" value="SBS89232.1"/>
    <property type="molecule type" value="Genomic_DNA"/>
</dbReference>
<evidence type="ECO:0000313" key="5">
    <source>
        <dbReference type="EMBL" id="SBS89232.1"/>
    </source>
</evidence>
<feature type="non-terminal residue" evidence="5">
    <location>
        <position position="1"/>
    </location>
</feature>
<dbReference type="Pfam" id="PF13920">
    <property type="entry name" value="zf-C3HC4_3"/>
    <property type="match status" value="1"/>
</dbReference>
<proteinExistence type="predicted"/>
<dbReference type="Gene3D" id="3.30.40.10">
    <property type="entry name" value="Zinc/RING finger domain, C3HC4 (zinc finger)"/>
    <property type="match status" value="1"/>
</dbReference>
<feature type="compositionally biased region" description="Low complexity" evidence="2">
    <location>
        <begin position="1"/>
        <end position="35"/>
    </location>
</feature>
<protein>
    <submittedName>
        <fullName evidence="5">Zinc finger protein, putative</fullName>
    </submittedName>
</protein>
<keyword evidence="3" id="KW-0472">Membrane</keyword>
<evidence type="ECO:0000256" key="1">
    <source>
        <dbReference type="PROSITE-ProRule" id="PRU00175"/>
    </source>
</evidence>
<sequence length="656" mass="76422">NNNNSNSNNNNNNNSNDYNNVNGNNYNVSSDNNNDNYREGDNSCPINYSGKNENEQERDSNIFPNRLQNVNNMSHPATNESVTRQEINEVPSNVTENLYLRGNNLEDGGILHSNIVNDFLPAENDRPNGTAPMSNNFIEIVSDEDIRNTERQNERISSLNNAVDVLSDNRGNSRRVVSNAEELDYYVLTIRDLRNAQANTNANESEYEIDDVHELNFYQRCFIGKLLGYELKPNLDEYNLNKGIRTILFIFLLLALFSIEFILLYNNLLRIKVLDNQLLLIESNYNNNFLNNFLFQMDEREMNNAMLTNDMVTEEINKGNYMLHNNMCTVMNKLNVPCENILDNHSESNEKKRKEKLIENSIKMFDELKKRKMFIYRVRESILYSCKDIMTKAHNSGNNFIFLFVFSRKHLKATVITVIVTTVVLFIDILNDSYLEQVRLTNFEDFPPNRPKRKKFYIIENKKKNVKKCTLVRVNEHMYHETTEEDSNLGRMESKYNGISNSANDNDDDNNNRDEKKRGIKKNKVFNLKNVFNKKYLNKKSIFKKSSNNNNKKNDNSSNEENTYKSNNNLNNSVLLTLEYCEICDERFKNVVLHPCMHGGFCEICIRSMIFNSLKLKDSFPCCPLCRDVIKNVYKISHEDYQKKVQAVNILTIKAK</sequence>
<reference evidence="6" key="1">
    <citation type="submission" date="2016-05" db="EMBL/GenBank/DDBJ databases">
        <authorList>
            <person name="Naeem Raeece"/>
        </authorList>
    </citation>
    <scope>NUCLEOTIDE SEQUENCE [LARGE SCALE GENOMIC DNA]</scope>
</reference>
<accession>A0A1A8W890</accession>
<evidence type="ECO:0000259" key="4">
    <source>
        <dbReference type="PROSITE" id="PS50089"/>
    </source>
</evidence>
<dbReference type="SUPFAM" id="SSF57850">
    <property type="entry name" value="RING/U-box"/>
    <property type="match status" value="1"/>
</dbReference>
<dbReference type="VEuPathDB" id="PlasmoDB:PmUG01_13018700"/>
<evidence type="ECO:0000256" key="2">
    <source>
        <dbReference type="SAM" id="MobiDB-lite"/>
    </source>
</evidence>
<dbReference type="GO" id="GO:0045121">
    <property type="term" value="C:membrane raft"/>
    <property type="evidence" value="ECO:0007669"/>
    <property type="project" value="TreeGrafter"/>
</dbReference>
<feature type="region of interest" description="Disordered" evidence="2">
    <location>
        <begin position="482"/>
        <end position="520"/>
    </location>
</feature>
<keyword evidence="3" id="KW-0812">Transmembrane</keyword>
<feature type="region of interest" description="Disordered" evidence="2">
    <location>
        <begin position="1"/>
        <end position="58"/>
    </location>
</feature>
<dbReference type="AlphaFoldDB" id="A0A1A8W890"/>
<dbReference type="InterPro" id="IPR001841">
    <property type="entry name" value="Znf_RING"/>
</dbReference>
<gene>
    <name evidence="5" type="ORF">PMALA_025290</name>
</gene>
<dbReference type="GO" id="GO:0005886">
    <property type="term" value="C:plasma membrane"/>
    <property type="evidence" value="ECO:0007669"/>
    <property type="project" value="TreeGrafter"/>
</dbReference>
<dbReference type="PANTHER" id="PTHR23007:SF11">
    <property type="entry name" value="E3 UBIQUITIN-PROTEIN LIGASE CBL"/>
    <property type="match status" value="1"/>
</dbReference>
<keyword evidence="3" id="KW-1133">Transmembrane helix</keyword>
<dbReference type="InterPro" id="IPR013083">
    <property type="entry name" value="Znf_RING/FYVE/PHD"/>
</dbReference>
<dbReference type="GO" id="GO:0007165">
    <property type="term" value="P:signal transduction"/>
    <property type="evidence" value="ECO:0007669"/>
    <property type="project" value="TreeGrafter"/>
</dbReference>
<keyword evidence="1" id="KW-0479">Metal-binding</keyword>
<dbReference type="GO" id="GO:0017124">
    <property type="term" value="F:SH3 domain binding"/>
    <property type="evidence" value="ECO:0007669"/>
    <property type="project" value="TreeGrafter"/>
</dbReference>
<feature type="region of interest" description="Disordered" evidence="2">
    <location>
        <begin position="543"/>
        <end position="566"/>
    </location>
</feature>
<keyword evidence="1" id="KW-0862">Zinc</keyword>
<feature type="domain" description="RING-type" evidence="4">
    <location>
        <begin position="581"/>
        <end position="627"/>
    </location>
</feature>
<organism evidence="5 6">
    <name type="scientific">Plasmodium malariae</name>
    <dbReference type="NCBI Taxonomy" id="5858"/>
    <lineage>
        <taxon>Eukaryota</taxon>
        <taxon>Sar</taxon>
        <taxon>Alveolata</taxon>
        <taxon>Apicomplexa</taxon>
        <taxon>Aconoidasida</taxon>
        <taxon>Haemosporida</taxon>
        <taxon>Plasmodiidae</taxon>
        <taxon>Plasmodium</taxon>
        <taxon>Plasmodium (Plasmodium)</taxon>
    </lineage>
</organism>
<evidence type="ECO:0000313" key="6">
    <source>
        <dbReference type="Proteomes" id="UP000078597"/>
    </source>
</evidence>
<evidence type="ECO:0000256" key="3">
    <source>
        <dbReference type="SAM" id="Phobius"/>
    </source>
</evidence>
<dbReference type="GO" id="GO:0023051">
    <property type="term" value="P:regulation of signaling"/>
    <property type="evidence" value="ECO:0007669"/>
    <property type="project" value="InterPro"/>
</dbReference>